<evidence type="ECO:0000313" key="2">
    <source>
        <dbReference type="EMBL" id="OAT12799.1"/>
    </source>
</evidence>
<dbReference type="GeneID" id="8508687"/>
<keyword evidence="3" id="KW-1185">Reference proteome</keyword>
<gene>
    <name evidence="2" type="ORF">BDBG_08099</name>
</gene>
<dbReference type="OrthoDB" id="4188550at2759"/>
<proteinExistence type="predicted"/>
<sequence length="128" mass="13534">MSYLRLLYQLATQPRPSGDHRPRIDGSTARKPKTWGQPQRNLLGISDGAGGVKLIGLNPGEGAAARQTQRNRAITGGGAANTTNAANVVQVNRSGSAREGHIVIPGCECVWCRRAMEAGDTGGGGKWW</sequence>
<evidence type="ECO:0000256" key="1">
    <source>
        <dbReference type="SAM" id="MobiDB-lite"/>
    </source>
</evidence>
<protein>
    <submittedName>
        <fullName evidence="2">Uncharacterized protein</fullName>
    </submittedName>
</protein>
<dbReference type="VEuPathDB" id="FungiDB:BDBG_08099"/>
<accession>A0A179UZZ1</accession>
<name>A0A179UZZ1_BLAGS</name>
<dbReference type="Proteomes" id="UP000002038">
    <property type="component" value="Unassembled WGS sequence"/>
</dbReference>
<reference evidence="3" key="1">
    <citation type="journal article" date="2015" name="PLoS Genet.">
        <title>The dynamic genome and transcriptome of the human fungal pathogen Blastomyces and close relative Emmonsia.</title>
        <authorList>
            <person name="Munoz J.F."/>
            <person name="Gauthier G.M."/>
            <person name="Desjardins C.A."/>
            <person name="Gallo J.E."/>
            <person name="Holder J."/>
            <person name="Sullivan T.D."/>
            <person name="Marty A.J."/>
            <person name="Carmen J.C."/>
            <person name="Chen Z."/>
            <person name="Ding L."/>
            <person name="Gujja S."/>
            <person name="Magrini V."/>
            <person name="Misas E."/>
            <person name="Mitreva M."/>
            <person name="Priest M."/>
            <person name="Saif S."/>
            <person name="Whiston E.A."/>
            <person name="Young S."/>
            <person name="Zeng Q."/>
            <person name="Goldman W.E."/>
            <person name="Mardis E.R."/>
            <person name="Taylor J.W."/>
            <person name="McEwen J.G."/>
            <person name="Clay O.K."/>
            <person name="Klein B.S."/>
            <person name="Cuomo C.A."/>
        </authorList>
    </citation>
    <scope>NUCLEOTIDE SEQUENCE [LARGE SCALE GENOMIC DNA]</scope>
    <source>
        <strain evidence="3">SLH14081</strain>
    </source>
</reference>
<feature type="region of interest" description="Disordered" evidence="1">
    <location>
        <begin position="12"/>
        <end position="42"/>
    </location>
</feature>
<evidence type="ECO:0000313" key="3">
    <source>
        <dbReference type="Proteomes" id="UP000002038"/>
    </source>
</evidence>
<dbReference type="KEGG" id="bgh:BDBG_08099"/>
<dbReference type="RefSeq" id="XP_002621476.1">
    <property type="nucleotide sequence ID" value="XM_002621430.2"/>
</dbReference>
<organism evidence="2 3">
    <name type="scientific">Blastomyces gilchristii (strain SLH14081)</name>
    <name type="common">Blastomyces dermatitidis</name>
    <dbReference type="NCBI Taxonomy" id="559298"/>
    <lineage>
        <taxon>Eukaryota</taxon>
        <taxon>Fungi</taxon>
        <taxon>Dikarya</taxon>
        <taxon>Ascomycota</taxon>
        <taxon>Pezizomycotina</taxon>
        <taxon>Eurotiomycetes</taxon>
        <taxon>Eurotiomycetidae</taxon>
        <taxon>Onygenales</taxon>
        <taxon>Ajellomycetaceae</taxon>
        <taxon>Blastomyces</taxon>
    </lineage>
</organism>
<dbReference type="AlphaFoldDB" id="A0A179UZZ1"/>
<dbReference type="EMBL" id="GG657469">
    <property type="protein sequence ID" value="OAT12799.1"/>
    <property type="molecule type" value="Genomic_DNA"/>
</dbReference>